<evidence type="ECO:0000313" key="2">
    <source>
        <dbReference type="Proteomes" id="UP000184423"/>
    </source>
</evidence>
<organism evidence="1 2">
    <name type="scientific">Caloramator proteoclasticus DSM 10124</name>
    <dbReference type="NCBI Taxonomy" id="1121262"/>
    <lineage>
        <taxon>Bacteria</taxon>
        <taxon>Bacillati</taxon>
        <taxon>Bacillota</taxon>
        <taxon>Clostridia</taxon>
        <taxon>Eubacteriales</taxon>
        <taxon>Clostridiaceae</taxon>
        <taxon>Caloramator</taxon>
    </lineage>
</organism>
<dbReference type="RefSeq" id="WP_073249544.1">
    <property type="nucleotide sequence ID" value="NZ_FQVG01000046.1"/>
</dbReference>
<reference evidence="2" key="1">
    <citation type="submission" date="2016-11" db="EMBL/GenBank/DDBJ databases">
        <authorList>
            <person name="Varghese N."/>
            <person name="Submissions S."/>
        </authorList>
    </citation>
    <scope>NUCLEOTIDE SEQUENCE [LARGE SCALE GENOMIC DNA]</scope>
    <source>
        <strain evidence="2">DSM 10124</strain>
    </source>
</reference>
<gene>
    <name evidence="1" type="ORF">SAMN02746091_02081</name>
</gene>
<proteinExistence type="predicted"/>
<dbReference type="AlphaFoldDB" id="A0A1M5A2X7"/>
<protein>
    <submittedName>
        <fullName evidence="1">Uncharacterized protein</fullName>
    </submittedName>
</protein>
<name>A0A1M5A2X7_9CLOT</name>
<dbReference type="EMBL" id="FQVG01000046">
    <property type="protein sequence ID" value="SHF24585.1"/>
    <property type="molecule type" value="Genomic_DNA"/>
</dbReference>
<sequence>MIRHAVYVEEKGYVYKDEINKDDLNRIVEMFNLEEKNVGDTYTYFKLDSSDSVIIKSFLIDDKNALHIVLFDEINPLNLIKENIFINTLEDVENLKREVEENFNYDDAEEFLKNRQDRSIKDIAYLLLEGEKVTIVDKVENHNKWLEAIYYCFNEASSKNITFTTNPYFKGDVRLYIFDENIQKSSYTFDFKRGIGPKLMINTPYVKFIDSGVYASKKIYRTYMNFMEYFNYTLLDEELNNSYNLFLLLNVPNLINDGVAIKEALKFLLKYIKPEERQAFIENYINSLDLLWDKISSDIAEEFYLFMFKDIEHKKGIYDRIVSIFYRSYFNILKEIVGFDSAVELFERMLELNKEKPYFKTYVLDKTFFKFVEDFVDLDVANEISLYIAISCAVSSGLSYIQLKNIEGFNKTLTQGISDRIIKYILDKIEGDLDFAIGFIIDVEGILEAHLIRNKLYEIYKRESSEVKRSIYKRLIEADKKELSFEIFKRGLEESEDAVKYFEEYRREILDYFMEYSKEYLGKIINEYFKSLNRQDRFQEAKKLLFEYIINTSYTINKEAECSIVQNFELGITLENYLENKELIEQVRAIKARREIKTRIDMSFLDVIYLIDDFSGGDFGELIDEIKYVIKEYDIETSIRHRNIILYKVGKYLTNFEYHKTLFDIFYDEEDILTYFEFIKINRREESYKDILSSFIVYYLYYIEPKYRLLNREDKNTEIEDAIINELTTFKSKDLDYFDEKIKETFENLHLSIPVKWSIILNNTKQRMTLKYKILNLFKG</sequence>
<dbReference type="Proteomes" id="UP000184423">
    <property type="component" value="Unassembled WGS sequence"/>
</dbReference>
<keyword evidence="2" id="KW-1185">Reference proteome</keyword>
<accession>A0A1M5A2X7</accession>
<evidence type="ECO:0000313" key="1">
    <source>
        <dbReference type="EMBL" id="SHF24585.1"/>
    </source>
</evidence>